<evidence type="ECO:0000313" key="1">
    <source>
        <dbReference type="EMBL" id="KAJ1151673.1"/>
    </source>
</evidence>
<sequence length="211" mass="22838">MLNAFLRGCIPRTLLAPAYSFCSKYAKWGLHFERAFCVLSRTGAPALRAPEAPGRLYPRYWQCVCLRSAAADCATSPLSPFQDQAIFGVSIAGSGEREIIGVQSRGRHLAPAQGLHFPSHSYNRRPQRARARSPSPPCTSLRLAQTRRTCYVSGARNLARASAGSAPLSAPRCPYKEVCDCTGTLHISDTFDDAALCCSTVCLAQIVAGSW</sequence>
<organism evidence="1 2">
    <name type="scientific">Pleurodeles waltl</name>
    <name type="common">Iberian ribbed newt</name>
    <dbReference type="NCBI Taxonomy" id="8319"/>
    <lineage>
        <taxon>Eukaryota</taxon>
        <taxon>Metazoa</taxon>
        <taxon>Chordata</taxon>
        <taxon>Craniata</taxon>
        <taxon>Vertebrata</taxon>
        <taxon>Euteleostomi</taxon>
        <taxon>Amphibia</taxon>
        <taxon>Batrachia</taxon>
        <taxon>Caudata</taxon>
        <taxon>Salamandroidea</taxon>
        <taxon>Salamandridae</taxon>
        <taxon>Pleurodelinae</taxon>
        <taxon>Pleurodeles</taxon>
    </lineage>
</organism>
<dbReference type="AlphaFoldDB" id="A0AAV7RI72"/>
<comment type="caution">
    <text evidence="1">The sequence shown here is derived from an EMBL/GenBank/DDBJ whole genome shotgun (WGS) entry which is preliminary data.</text>
</comment>
<evidence type="ECO:0000313" key="2">
    <source>
        <dbReference type="Proteomes" id="UP001066276"/>
    </source>
</evidence>
<protein>
    <submittedName>
        <fullName evidence="1">Uncharacterized protein</fullName>
    </submittedName>
</protein>
<reference evidence="1" key="1">
    <citation type="journal article" date="2022" name="bioRxiv">
        <title>Sequencing and chromosome-scale assembly of the giantPleurodeles waltlgenome.</title>
        <authorList>
            <person name="Brown T."/>
            <person name="Elewa A."/>
            <person name="Iarovenko S."/>
            <person name="Subramanian E."/>
            <person name="Araus A.J."/>
            <person name="Petzold A."/>
            <person name="Susuki M."/>
            <person name="Suzuki K.-i.T."/>
            <person name="Hayashi T."/>
            <person name="Toyoda A."/>
            <person name="Oliveira C."/>
            <person name="Osipova E."/>
            <person name="Leigh N.D."/>
            <person name="Simon A."/>
            <person name="Yun M.H."/>
        </authorList>
    </citation>
    <scope>NUCLEOTIDE SEQUENCE</scope>
    <source>
        <strain evidence="1">20211129_DDA</strain>
        <tissue evidence="1">Liver</tissue>
    </source>
</reference>
<gene>
    <name evidence="1" type="ORF">NDU88_004453</name>
</gene>
<dbReference type="Proteomes" id="UP001066276">
    <property type="component" value="Chromosome 5"/>
</dbReference>
<accession>A0AAV7RI72</accession>
<proteinExistence type="predicted"/>
<name>A0AAV7RI72_PLEWA</name>
<dbReference type="EMBL" id="JANPWB010000009">
    <property type="protein sequence ID" value="KAJ1151673.1"/>
    <property type="molecule type" value="Genomic_DNA"/>
</dbReference>
<keyword evidence="2" id="KW-1185">Reference proteome</keyword>